<dbReference type="PROSITE" id="PS00760">
    <property type="entry name" value="SPASE_I_2"/>
    <property type="match status" value="1"/>
</dbReference>
<dbReference type="GO" id="GO:0009003">
    <property type="term" value="F:signal peptidase activity"/>
    <property type="evidence" value="ECO:0007669"/>
    <property type="project" value="UniProtKB-EC"/>
</dbReference>
<evidence type="ECO:0000256" key="9">
    <source>
        <dbReference type="RuleBase" id="RU362042"/>
    </source>
</evidence>
<dbReference type="PANTHER" id="PTHR43390:SF1">
    <property type="entry name" value="CHLOROPLAST PROCESSING PEPTIDASE"/>
    <property type="match status" value="1"/>
</dbReference>
<keyword evidence="8" id="KW-0472">Membrane</keyword>
<feature type="active site" evidence="7">
    <location>
        <position position="157"/>
    </location>
</feature>
<dbReference type="NCBIfam" id="TIGR02227">
    <property type="entry name" value="sigpep_I_bact"/>
    <property type="match status" value="1"/>
</dbReference>
<evidence type="ECO:0000256" key="6">
    <source>
        <dbReference type="ARBA" id="ARBA00022801"/>
    </source>
</evidence>
<keyword evidence="13" id="KW-1185">Reference proteome</keyword>
<keyword evidence="6 8" id="KW-0378">Hydrolase</keyword>
<dbReference type="InterPro" id="IPR019758">
    <property type="entry name" value="Pept_S26A_signal_pept_1_CS"/>
</dbReference>
<feature type="transmembrane region" description="Helical" evidence="8">
    <location>
        <begin position="85"/>
        <end position="103"/>
    </location>
</feature>
<dbReference type="InterPro" id="IPR019757">
    <property type="entry name" value="Pept_S26A_signal_pept_1_Lys-AS"/>
</dbReference>
<comment type="catalytic activity">
    <reaction evidence="1 8">
        <text>Cleavage of hydrophobic, N-terminal signal or leader sequences from secreted and periplasmic proteins.</text>
        <dbReference type="EC" id="3.4.21.89"/>
    </reaction>
</comment>
<dbReference type="PANTHER" id="PTHR43390">
    <property type="entry name" value="SIGNAL PEPTIDASE I"/>
    <property type="match status" value="1"/>
</dbReference>
<dbReference type="InterPro" id="IPR036286">
    <property type="entry name" value="LexA/Signal_pep-like_sf"/>
</dbReference>
<accession>A0A7G9FR61</accession>
<dbReference type="PROSITE" id="PS00761">
    <property type="entry name" value="SPASE_I_3"/>
    <property type="match status" value="1"/>
</dbReference>
<protein>
    <recommendedName>
        <fullName evidence="4 8">Signal peptidase I</fullName>
        <ecNumber evidence="4 8">3.4.21.89</ecNumber>
    </recommendedName>
</protein>
<dbReference type="GO" id="GO:0005886">
    <property type="term" value="C:plasma membrane"/>
    <property type="evidence" value="ECO:0007669"/>
    <property type="project" value="UniProtKB-SubCell"/>
</dbReference>
<evidence type="ECO:0000256" key="4">
    <source>
        <dbReference type="ARBA" id="ARBA00013208"/>
    </source>
</evidence>
<dbReference type="CDD" id="cd06530">
    <property type="entry name" value="S26_SPase_I"/>
    <property type="match status" value="1"/>
</dbReference>
<dbReference type="Gene3D" id="2.10.109.10">
    <property type="entry name" value="Umud Fragment, subunit A"/>
    <property type="match status" value="1"/>
</dbReference>
<evidence type="ECO:0000259" key="11">
    <source>
        <dbReference type="Pfam" id="PF10502"/>
    </source>
</evidence>
<evidence type="ECO:0000313" key="13">
    <source>
        <dbReference type="Proteomes" id="UP000515819"/>
    </source>
</evidence>
<dbReference type="InterPro" id="IPR000223">
    <property type="entry name" value="Pept_S26A_signal_pept_1"/>
</dbReference>
<keyword evidence="8" id="KW-0812">Transmembrane</keyword>
<dbReference type="EC" id="3.4.21.89" evidence="4 8"/>
<evidence type="ECO:0000256" key="1">
    <source>
        <dbReference type="ARBA" id="ARBA00000677"/>
    </source>
</evidence>
<comment type="similarity">
    <text evidence="3 9">Belongs to the peptidase S26 family.</text>
</comment>
<dbReference type="SUPFAM" id="SSF51306">
    <property type="entry name" value="LexA/Signal peptidase"/>
    <property type="match status" value="1"/>
</dbReference>
<dbReference type="EMBL" id="CP060632">
    <property type="protein sequence ID" value="QNM01043.1"/>
    <property type="molecule type" value="Genomic_DNA"/>
</dbReference>
<evidence type="ECO:0000256" key="5">
    <source>
        <dbReference type="ARBA" id="ARBA00022670"/>
    </source>
</evidence>
<dbReference type="Pfam" id="PF10502">
    <property type="entry name" value="Peptidase_S26"/>
    <property type="match status" value="1"/>
</dbReference>
<dbReference type="KEGG" id="wcp:H9Q76_06230"/>
<evidence type="ECO:0000256" key="7">
    <source>
        <dbReference type="PIRSR" id="PIRSR600223-1"/>
    </source>
</evidence>
<keyword evidence="5 8" id="KW-0645">Protease</keyword>
<feature type="domain" description="Peptidase S26" evidence="11">
    <location>
        <begin position="87"/>
        <end position="242"/>
    </location>
</feature>
<evidence type="ECO:0000256" key="8">
    <source>
        <dbReference type="RuleBase" id="RU003993"/>
    </source>
</evidence>
<evidence type="ECO:0000256" key="10">
    <source>
        <dbReference type="SAM" id="MobiDB-lite"/>
    </source>
</evidence>
<comment type="subcellular location">
    <subcellularLocation>
        <location evidence="2">Cell membrane</location>
        <topology evidence="2">Single-pass type II membrane protein</topology>
    </subcellularLocation>
    <subcellularLocation>
        <location evidence="9">Membrane</location>
        <topology evidence="9">Single-pass type II membrane protein</topology>
    </subcellularLocation>
</comment>
<feature type="compositionally biased region" description="Basic and acidic residues" evidence="10">
    <location>
        <begin position="20"/>
        <end position="44"/>
    </location>
</feature>
<dbReference type="GO" id="GO:0006465">
    <property type="term" value="P:signal peptide processing"/>
    <property type="evidence" value="ECO:0007669"/>
    <property type="project" value="InterPro"/>
</dbReference>
<dbReference type="InterPro" id="IPR019756">
    <property type="entry name" value="Pept_S26A_signal_pept_1_Ser-AS"/>
</dbReference>
<feature type="region of interest" description="Disordered" evidence="10">
    <location>
        <begin position="1"/>
        <end position="57"/>
    </location>
</feature>
<name>A0A7G9FR61_9FIRM</name>
<proteinExistence type="inferred from homology"/>
<gene>
    <name evidence="12" type="primary">lepB</name>
    <name evidence="12" type="ORF">H9Q76_06230</name>
</gene>
<feature type="active site" evidence="7">
    <location>
        <position position="116"/>
    </location>
</feature>
<dbReference type="InterPro" id="IPR019533">
    <property type="entry name" value="Peptidase_S26"/>
</dbReference>
<sequence>MKKKKNADVVETEAAEAVTEETKTSEDKKPETETAEDIEKKAEEEAAEIEAYDAEGNPILKKKKKRKSKKKKTQKPEEVNIVKELLSLIIYIGIVVLICYFILNFVGCRSKVDGSSMNPTLEDKDNLWVDKLSYTFGDPKRFDVVIFNYDENTTYVKRIIGLPGETVRIDQNGNIYINGKLLKENYGKETILNNGRAGSDVYLGSDEYFVLGDNRNNSIDSRWSDVGNVSREDIVGKVVLRIYPFKSFGLIK</sequence>
<dbReference type="PROSITE" id="PS00501">
    <property type="entry name" value="SPASE_I_1"/>
    <property type="match status" value="1"/>
</dbReference>
<dbReference type="PRINTS" id="PR00727">
    <property type="entry name" value="LEADERPTASE"/>
</dbReference>
<evidence type="ECO:0000313" key="12">
    <source>
        <dbReference type="EMBL" id="QNM01043.1"/>
    </source>
</evidence>
<dbReference type="Proteomes" id="UP000515819">
    <property type="component" value="Chromosome"/>
</dbReference>
<dbReference type="GO" id="GO:0004252">
    <property type="term" value="F:serine-type endopeptidase activity"/>
    <property type="evidence" value="ECO:0007669"/>
    <property type="project" value="InterPro"/>
</dbReference>
<organism evidence="12 13">
    <name type="scientific">Wujia chipingensis</name>
    <dbReference type="NCBI Taxonomy" id="2763670"/>
    <lineage>
        <taxon>Bacteria</taxon>
        <taxon>Bacillati</taxon>
        <taxon>Bacillota</taxon>
        <taxon>Clostridia</taxon>
        <taxon>Lachnospirales</taxon>
        <taxon>Lachnospiraceae</taxon>
        <taxon>Wujia</taxon>
    </lineage>
</organism>
<evidence type="ECO:0000256" key="3">
    <source>
        <dbReference type="ARBA" id="ARBA00009370"/>
    </source>
</evidence>
<reference evidence="12 13" key="1">
    <citation type="submission" date="2020-08" db="EMBL/GenBank/DDBJ databases">
        <authorList>
            <person name="Liu C."/>
            <person name="Sun Q."/>
        </authorList>
    </citation>
    <scope>NUCLEOTIDE SEQUENCE [LARGE SCALE GENOMIC DNA]</scope>
    <source>
        <strain evidence="12 13">NSJ-4</strain>
    </source>
</reference>
<dbReference type="AlphaFoldDB" id="A0A7G9FR61"/>
<evidence type="ECO:0000256" key="2">
    <source>
        <dbReference type="ARBA" id="ARBA00004401"/>
    </source>
</evidence>
<keyword evidence="8" id="KW-1133">Transmembrane helix</keyword>